<name>A0A2Z6N2A9_TRISU</name>
<dbReference type="PANTHER" id="PTHR13563:SF13">
    <property type="entry name" value="TRNA METHYLTRANSFERASE 10 HOMOLOG A"/>
    <property type="match status" value="1"/>
</dbReference>
<evidence type="ECO:0000313" key="8">
    <source>
        <dbReference type="EMBL" id="GAU38998.1"/>
    </source>
</evidence>
<dbReference type="InterPro" id="IPR038459">
    <property type="entry name" value="MT_TRM10-typ_sf"/>
</dbReference>
<dbReference type="GO" id="GO:0002939">
    <property type="term" value="P:tRNA N1-guanine methylation"/>
    <property type="evidence" value="ECO:0007669"/>
    <property type="project" value="TreeGrafter"/>
</dbReference>
<keyword evidence="9" id="KW-1185">Reference proteome</keyword>
<dbReference type="InterPro" id="IPR007356">
    <property type="entry name" value="tRNA_m1G_MeTrfase_euk"/>
</dbReference>
<dbReference type="GO" id="GO:0000049">
    <property type="term" value="F:tRNA binding"/>
    <property type="evidence" value="ECO:0007669"/>
    <property type="project" value="TreeGrafter"/>
</dbReference>
<dbReference type="OrthoDB" id="278300at2759"/>
<dbReference type="EMBL" id="DF973740">
    <property type="protein sequence ID" value="GAU38998.1"/>
    <property type="molecule type" value="Genomic_DNA"/>
</dbReference>
<evidence type="ECO:0000259" key="7">
    <source>
        <dbReference type="PROSITE" id="PS51675"/>
    </source>
</evidence>
<feature type="domain" description="SAM-dependent MTase TRM10-type" evidence="7">
    <location>
        <begin position="110"/>
        <end position="269"/>
    </location>
</feature>
<feature type="region of interest" description="Disordered" evidence="6">
    <location>
        <begin position="1"/>
        <end position="72"/>
    </location>
</feature>
<organism evidence="8 9">
    <name type="scientific">Trifolium subterraneum</name>
    <name type="common">Subterranean clover</name>
    <dbReference type="NCBI Taxonomy" id="3900"/>
    <lineage>
        <taxon>Eukaryota</taxon>
        <taxon>Viridiplantae</taxon>
        <taxon>Streptophyta</taxon>
        <taxon>Embryophyta</taxon>
        <taxon>Tracheophyta</taxon>
        <taxon>Spermatophyta</taxon>
        <taxon>Magnoliopsida</taxon>
        <taxon>eudicotyledons</taxon>
        <taxon>Gunneridae</taxon>
        <taxon>Pentapetalae</taxon>
        <taxon>rosids</taxon>
        <taxon>fabids</taxon>
        <taxon>Fabales</taxon>
        <taxon>Fabaceae</taxon>
        <taxon>Papilionoideae</taxon>
        <taxon>50 kb inversion clade</taxon>
        <taxon>NPAAA clade</taxon>
        <taxon>Hologalegina</taxon>
        <taxon>IRL clade</taxon>
        <taxon>Trifolieae</taxon>
        <taxon>Trifolium</taxon>
    </lineage>
</organism>
<evidence type="ECO:0000256" key="1">
    <source>
        <dbReference type="ARBA" id="ARBA00012797"/>
    </source>
</evidence>
<keyword evidence="4" id="KW-0949">S-adenosyl-L-methionine</keyword>
<dbReference type="PROSITE" id="PS51675">
    <property type="entry name" value="SAM_MT_TRM10"/>
    <property type="match status" value="1"/>
</dbReference>
<evidence type="ECO:0000256" key="6">
    <source>
        <dbReference type="SAM" id="MobiDB-lite"/>
    </source>
</evidence>
<evidence type="ECO:0000256" key="3">
    <source>
        <dbReference type="ARBA" id="ARBA00022679"/>
    </source>
</evidence>
<dbReference type="GO" id="GO:0008168">
    <property type="term" value="F:methyltransferase activity"/>
    <property type="evidence" value="ECO:0007669"/>
    <property type="project" value="UniProtKB-KW"/>
</dbReference>
<keyword evidence="2" id="KW-0489">Methyltransferase</keyword>
<dbReference type="EC" id="2.1.1.221" evidence="1"/>
<sequence>MEANGEAEVPPPPQKPETEPTTENNTNSSESKLSKNAQKKLARQQRWGSKKIEKKLAEKEHKKKEAERKRKEWEETLARMSEDERTKFIESRINLRKERMEKNLEEKHSKRERLIKAKEHGQNVVVDVEFSHLMVSSEIRSLVQQIMYCYAANGRCESPAHLWLTGCEGEMDNQLKKVLTVNQVLEIILKFIETRDWKTSFFAVIPQRKRTQADSEGNADNTVEEEEECEQNDDLMACKKQCVEEEEIEQKDELMASKKQCVEEIPSNC</sequence>
<evidence type="ECO:0000256" key="2">
    <source>
        <dbReference type="ARBA" id="ARBA00022603"/>
    </source>
</evidence>
<proteinExistence type="predicted"/>
<accession>A0A2Z6N2A9</accession>
<comment type="catalytic activity">
    <reaction evidence="5">
        <text>guanosine(9) in tRNA + S-adenosyl-L-methionine = N(1)-methylguanosine(9) in tRNA + S-adenosyl-L-homocysteine + H(+)</text>
        <dbReference type="Rhea" id="RHEA:43156"/>
        <dbReference type="Rhea" id="RHEA-COMP:10367"/>
        <dbReference type="Rhea" id="RHEA-COMP:10368"/>
        <dbReference type="ChEBI" id="CHEBI:15378"/>
        <dbReference type="ChEBI" id="CHEBI:57856"/>
        <dbReference type="ChEBI" id="CHEBI:59789"/>
        <dbReference type="ChEBI" id="CHEBI:73542"/>
        <dbReference type="ChEBI" id="CHEBI:74269"/>
        <dbReference type="EC" id="2.1.1.221"/>
    </reaction>
</comment>
<dbReference type="GO" id="GO:0005634">
    <property type="term" value="C:nucleus"/>
    <property type="evidence" value="ECO:0007669"/>
    <property type="project" value="TreeGrafter"/>
</dbReference>
<feature type="compositionally biased region" description="Basic and acidic residues" evidence="6">
    <location>
        <begin position="50"/>
        <end position="72"/>
    </location>
</feature>
<reference evidence="9" key="1">
    <citation type="journal article" date="2017" name="Front. Plant Sci.">
        <title>Climate Clever Clovers: New Paradigm to Reduce the Environmental Footprint of Ruminants by Breeding Low Methanogenic Forages Utilizing Haplotype Variation.</title>
        <authorList>
            <person name="Kaur P."/>
            <person name="Appels R."/>
            <person name="Bayer P.E."/>
            <person name="Keeble-Gagnere G."/>
            <person name="Wang J."/>
            <person name="Hirakawa H."/>
            <person name="Shirasawa K."/>
            <person name="Vercoe P."/>
            <person name="Stefanova K."/>
            <person name="Durmic Z."/>
            <person name="Nichols P."/>
            <person name="Revell C."/>
            <person name="Isobe S.N."/>
            <person name="Edwards D."/>
            <person name="Erskine W."/>
        </authorList>
    </citation>
    <scope>NUCLEOTIDE SEQUENCE [LARGE SCALE GENOMIC DNA]</scope>
    <source>
        <strain evidence="9">cv. Daliak</strain>
    </source>
</reference>
<evidence type="ECO:0000256" key="4">
    <source>
        <dbReference type="ARBA" id="ARBA00022691"/>
    </source>
</evidence>
<evidence type="ECO:0000313" key="9">
    <source>
        <dbReference type="Proteomes" id="UP000242715"/>
    </source>
</evidence>
<feature type="compositionally biased region" description="Low complexity" evidence="6">
    <location>
        <begin position="19"/>
        <end position="36"/>
    </location>
</feature>
<gene>
    <name evidence="8" type="ORF">TSUD_378740</name>
</gene>
<dbReference type="Gene3D" id="3.40.1280.30">
    <property type="match status" value="2"/>
</dbReference>
<feature type="compositionally biased region" description="Basic residues" evidence="6">
    <location>
        <begin position="37"/>
        <end position="49"/>
    </location>
</feature>
<dbReference type="Proteomes" id="UP000242715">
    <property type="component" value="Unassembled WGS sequence"/>
</dbReference>
<dbReference type="InterPro" id="IPR028564">
    <property type="entry name" value="MT_TRM10-typ"/>
</dbReference>
<keyword evidence="3" id="KW-0808">Transferase</keyword>
<dbReference type="AlphaFoldDB" id="A0A2Z6N2A9"/>
<protein>
    <recommendedName>
        <fullName evidence="1">tRNA (guanine(9)-N(1))-methyltransferase</fullName>
        <ecNumber evidence="1">2.1.1.221</ecNumber>
    </recommendedName>
</protein>
<evidence type="ECO:0000256" key="5">
    <source>
        <dbReference type="ARBA" id="ARBA00048434"/>
    </source>
</evidence>
<dbReference type="PANTHER" id="PTHR13563">
    <property type="entry name" value="TRNA (GUANINE-9-) METHYLTRANSFERASE"/>
    <property type="match status" value="1"/>
</dbReference>